<dbReference type="PANTHER" id="PTHR34835">
    <property type="entry name" value="OS07G0283600 PROTEIN-RELATED"/>
    <property type="match status" value="1"/>
</dbReference>
<feature type="compositionally biased region" description="Basic and acidic residues" evidence="1">
    <location>
        <begin position="38"/>
        <end position="47"/>
    </location>
</feature>
<accession>A0AA36E577</accession>
<dbReference type="AlphaFoldDB" id="A0AA36E577"/>
<protein>
    <submittedName>
        <fullName evidence="2">Uncharacterized protein</fullName>
    </submittedName>
</protein>
<reference evidence="2" key="1">
    <citation type="submission" date="2023-04" db="EMBL/GenBank/DDBJ databases">
        <authorList>
            <person name="Vijverberg K."/>
            <person name="Xiong W."/>
            <person name="Schranz E."/>
        </authorList>
    </citation>
    <scope>NUCLEOTIDE SEQUENCE</scope>
</reference>
<evidence type="ECO:0000313" key="3">
    <source>
        <dbReference type="Proteomes" id="UP001177003"/>
    </source>
</evidence>
<dbReference type="Proteomes" id="UP001177003">
    <property type="component" value="Chromosome 4"/>
</dbReference>
<organism evidence="2 3">
    <name type="scientific">Lactuca saligna</name>
    <name type="common">Willowleaf lettuce</name>
    <dbReference type="NCBI Taxonomy" id="75948"/>
    <lineage>
        <taxon>Eukaryota</taxon>
        <taxon>Viridiplantae</taxon>
        <taxon>Streptophyta</taxon>
        <taxon>Embryophyta</taxon>
        <taxon>Tracheophyta</taxon>
        <taxon>Spermatophyta</taxon>
        <taxon>Magnoliopsida</taxon>
        <taxon>eudicotyledons</taxon>
        <taxon>Gunneridae</taxon>
        <taxon>Pentapetalae</taxon>
        <taxon>asterids</taxon>
        <taxon>campanulids</taxon>
        <taxon>Asterales</taxon>
        <taxon>Asteraceae</taxon>
        <taxon>Cichorioideae</taxon>
        <taxon>Cichorieae</taxon>
        <taxon>Lactucinae</taxon>
        <taxon>Lactuca</taxon>
    </lineage>
</organism>
<sequence length="149" mass="16784">MKHQSRKSPSKRKTPEKQQLQDSDSDFESSHPLKKAKKGDSPIKKDKKKTMVKEFYSMKNRCSPEAILSIILGMSKEQKESIRSMGFGALLKMKITDIPLKLGFYVLQKFGSERMVIGIEGKELKVTAESVHDMLGIPIGGTKLTQLDQ</sequence>
<proteinExistence type="predicted"/>
<feature type="region of interest" description="Disordered" evidence="1">
    <location>
        <begin position="1"/>
        <end position="47"/>
    </location>
</feature>
<keyword evidence="3" id="KW-1185">Reference proteome</keyword>
<gene>
    <name evidence="2" type="ORF">LSALG_LOCUS22231</name>
</gene>
<dbReference type="PANTHER" id="PTHR34835:SF90">
    <property type="entry name" value="AMINOTRANSFERASE-LIKE PLANT MOBILE DOMAIN-CONTAINING PROTEIN"/>
    <property type="match status" value="1"/>
</dbReference>
<evidence type="ECO:0000256" key="1">
    <source>
        <dbReference type="SAM" id="MobiDB-lite"/>
    </source>
</evidence>
<name>A0AA36E577_LACSI</name>
<evidence type="ECO:0000313" key="2">
    <source>
        <dbReference type="EMBL" id="CAI9282597.1"/>
    </source>
</evidence>
<feature type="compositionally biased region" description="Basic residues" evidence="1">
    <location>
        <begin position="1"/>
        <end position="14"/>
    </location>
</feature>
<dbReference type="EMBL" id="OX465080">
    <property type="protein sequence ID" value="CAI9282597.1"/>
    <property type="molecule type" value="Genomic_DNA"/>
</dbReference>